<dbReference type="Proteomes" id="UP000647241">
    <property type="component" value="Unassembled WGS sequence"/>
</dbReference>
<proteinExistence type="predicted"/>
<organism evidence="1 2">
    <name type="scientific">Edaphobacter dinghuensis</name>
    <dbReference type="NCBI Taxonomy" id="1560005"/>
    <lineage>
        <taxon>Bacteria</taxon>
        <taxon>Pseudomonadati</taxon>
        <taxon>Acidobacteriota</taxon>
        <taxon>Terriglobia</taxon>
        <taxon>Terriglobales</taxon>
        <taxon>Acidobacteriaceae</taxon>
        <taxon>Edaphobacter</taxon>
    </lineage>
</organism>
<reference evidence="1" key="1">
    <citation type="journal article" date="2014" name="Int. J. Syst. Evol. Microbiol.">
        <title>Complete genome sequence of Corynebacterium casei LMG S-19264T (=DSM 44701T), isolated from a smear-ripened cheese.</title>
        <authorList>
            <consortium name="US DOE Joint Genome Institute (JGI-PGF)"/>
            <person name="Walter F."/>
            <person name="Albersmeier A."/>
            <person name="Kalinowski J."/>
            <person name="Ruckert C."/>
        </authorList>
    </citation>
    <scope>NUCLEOTIDE SEQUENCE</scope>
    <source>
        <strain evidence="1">CGMCC 1.12997</strain>
    </source>
</reference>
<keyword evidence="2" id="KW-1185">Reference proteome</keyword>
<protein>
    <submittedName>
        <fullName evidence="1">Uncharacterized protein</fullName>
    </submittedName>
</protein>
<dbReference type="AlphaFoldDB" id="A0A917M6E6"/>
<sequence>MSFDVTGNNIVAGSFGSGPCAPPSTPPIVNGSFDFVTASNGTIAPDGSFTVQSPDNVPGDSLLIQGKVPQVHGDQFSGNYTASFTSPAPSHFAGEPCTVSYSGMFTATSFPLVSGVYAGTGSTQTITNGVSTVTPIEVQATLQQGGTVTNQVTGISAPSSIALTGSIHVQGFPCFTTGVTNPARSSGVKGNMVVATFTMDDGSTLSLSGPLTDSTEAHISPVSLVVDGGKCGTPPSFVSLRQLDRQS</sequence>
<reference evidence="1" key="2">
    <citation type="submission" date="2020-09" db="EMBL/GenBank/DDBJ databases">
        <authorList>
            <person name="Sun Q."/>
            <person name="Zhou Y."/>
        </authorList>
    </citation>
    <scope>NUCLEOTIDE SEQUENCE</scope>
    <source>
        <strain evidence="1">CGMCC 1.12997</strain>
    </source>
</reference>
<gene>
    <name evidence="1" type="ORF">GCM10011585_24610</name>
</gene>
<evidence type="ECO:0000313" key="1">
    <source>
        <dbReference type="EMBL" id="GGG80292.1"/>
    </source>
</evidence>
<accession>A0A917M6E6</accession>
<comment type="caution">
    <text evidence="1">The sequence shown here is derived from an EMBL/GenBank/DDBJ whole genome shotgun (WGS) entry which is preliminary data.</text>
</comment>
<name>A0A917M6E6_9BACT</name>
<dbReference type="EMBL" id="BMGT01000003">
    <property type="protein sequence ID" value="GGG80292.1"/>
    <property type="molecule type" value="Genomic_DNA"/>
</dbReference>
<evidence type="ECO:0000313" key="2">
    <source>
        <dbReference type="Proteomes" id="UP000647241"/>
    </source>
</evidence>